<organism evidence="2">
    <name type="scientific">freshwater metagenome</name>
    <dbReference type="NCBI Taxonomy" id="449393"/>
    <lineage>
        <taxon>unclassified sequences</taxon>
        <taxon>metagenomes</taxon>
        <taxon>ecological metagenomes</taxon>
    </lineage>
</organism>
<proteinExistence type="predicted"/>
<reference evidence="2" key="1">
    <citation type="submission" date="2020-05" db="EMBL/GenBank/DDBJ databases">
        <authorList>
            <person name="Chiriac C."/>
            <person name="Salcher M."/>
            <person name="Ghai R."/>
            <person name="Kavagutti S V."/>
        </authorList>
    </citation>
    <scope>NUCLEOTIDE SEQUENCE</scope>
</reference>
<dbReference type="AlphaFoldDB" id="A0A6J6RPE5"/>
<dbReference type="SMART" id="SM00710">
    <property type="entry name" value="PbH1"/>
    <property type="match status" value="2"/>
</dbReference>
<dbReference type="InterPro" id="IPR012334">
    <property type="entry name" value="Pectin_lyas_fold"/>
</dbReference>
<dbReference type="InterPro" id="IPR006626">
    <property type="entry name" value="PbH1"/>
</dbReference>
<dbReference type="InterPro" id="IPR011050">
    <property type="entry name" value="Pectin_lyase_fold/virulence"/>
</dbReference>
<dbReference type="Gene3D" id="2.160.20.10">
    <property type="entry name" value="Single-stranded right-handed beta-helix, Pectin lyase-like"/>
    <property type="match status" value="1"/>
</dbReference>
<dbReference type="SUPFAM" id="SSF51126">
    <property type="entry name" value="Pectin lyase-like"/>
    <property type="match status" value="1"/>
</dbReference>
<accession>A0A6J6RPE5</accession>
<evidence type="ECO:0000313" key="2">
    <source>
        <dbReference type="EMBL" id="CAB4724390.1"/>
    </source>
</evidence>
<gene>
    <name evidence="2" type="ORF">UFOPK2761_00036</name>
</gene>
<evidence type="ECO:0000256" key="1">
    <source>
        <dbReference type="SAM" id="MobiDB-lite"/>
    </source>
</evidence>
<feature type="region of interest" description="Disordered" evidence="1">
    <location>
        <begin position="540"/>
        <end position="570"/>
    </location>
</feature>
<name>A0A6J6RPE5_9ZZZZ</name>
<protein>
    <submittedName>
        <fullName evidence="2">Unannotated protein</fullName>
    </submittedName>
</protein>
<dbReference type="EMBL" id="CAEZYQ010000001">
    <property type="protein sequence ID" value="CAB4724390.1"/>
    <property type="molecule type" value="Genomic_DNA"/>
</dbReference>
<sequence>MRRAAAPSLALPGLLALLGLLLALLLPVAPASAHEERESQFPAGDGTVPEKRSLRQAADVIVVCKPDSGRRIAKIRDRRLRAFNQRLLQRCEHRHMQAAVDAVREQRTNIYVLPGVYREQPSWDVPCMEGYDGGVVEYDQIVSCGEILNLVTIAGDDPEDPDIKCDNQLCDLQLLGTGAKPSDVHLEGGFTEDGDWLKHNGIKADRADGFYLGNMKATLFRENAFYVHETDGYVLEDFESAYNDLYGVLTFASDHGVIRRCDTHHNGDSGVYPGSSADVNASSTETGPLDRWAVEVYRCTMHHNALGYSGTAGNSVYVHDNRIHHNGLGFIVESILGGHPGMPQDHGWFEDNLIYSNNTNYYEKYVQGEDAPCQAATPEEVGHQDGVVCPAFGFPVGTGGMVIGNHNFISSNQVWDNWRQGFMLFWVPPALMRGDYDPTHQQDNSNHNAFVKNELGYSPSGEVLPNGMDFYWDEAGEGNCWQDNLTAPGKEVTHNYVVGLPDCGNPSQWPIGNLVKTTQLLPCAVYDRYSNTDPVGCDWLDTPEKPATDTGARGGTRAAGAPEEDGPGTPAALVAVTLLGALGIRVAGARVAGARRRHEEVGS</sequence>